<keyword evidence="1" id="KW-0732">Signal</keyword>
<sequence length="331" mass="37458" precursor="true">MQQGMLSSVLLCASLFIGVPSALATEMQPKQVHLLIDSQQINRKVADLLQSAIQGKTDTLSFALERMALPQQEVARYLLLREIEAQNIPLTPSMALFVEQQKSMAPTYQVMERGEGYEFSVPAFNYPAIASRILKRWKQDTLALDFVLKAERGELDLKHWLSGNEYQLQAKEALFLRELDNLSSKAIDNLASQLTDEAVTSWLPSSKIMVRLAQASKDSEVYKLLWLMRADFHSQSELNRLAEVGDRFSIVQIMNASYNPSLKEQAIKELARIKPMKEQVKTFLIDRMTLHDEASMVATELANQGYSPWLEELANDNPQVRSHAIMNALSQ</sequence>
<keyword evidence="3" id="KW-1185">Reference proteome</keyword>
<proteinExistence type="predicted"/>
<dbReference type="EMBL" id="CP045350">
    <property type="protein sequence ID" value="QFT27512.1"/>
    <property type="molecule type" value="Genomic_DNA"/>
</dbReference>
<evidence type="ECO:0000256" key="1">
    <source>
        <dbReference type="SAM" id="SignalP"/>
    </source>
</evidence>
<feature type="chain" id="PRO_5024960452" description="HEAT repeat protein" evidence="1">
    <location>
        <begin position="25"/>
        <end position="331"/>
    </location>
</feature>
<dbReference type="AlphaFoldDB" id="A0A5P9CPB3"/>
<evidence type="ECO:0008006" key="4">
    <source>
        <dbReference type="Google" id="ProtNLM"/>
    </source>
</evidence>
<reference evidence="2 3" key="1">
    <citation type="submission" date="2019-10" db="EMBL/GenBank/DDBJ databases">
        <title>Complete genome sequence of Vibrio sp. strain THAF100, isolated from non-filtered water from the water column of tank 6 of a marine aquarium containing stony-coral fragments. Water maintained at 26 degree C.</title>
        <authorList>
            <person name="Ruckert C."/>
            <person name="Franco A."/>
            <person name="Kalinowski J."/>
            <person name="Glaeser S."/>
        </authorList>
    </citation>
    <scope>NUCLEOTIDE SEQUENCE [LARGE SCALE GENOMIC DNA]</scope>
    <source>
        <strain evidence="2 3">THAF100</strain>
    </source>
</reference>
<evidence type="ECO:0000313" key="3">
    <source>
        <dbReference type="Proteomes" id="UP000326936"/>
    </source>
</evidence>
<protein>
    <recommendedName>
        <fullName evidence="4">HEAT repeat protein</fullName>
    </recommendedName>
</protein>
<dbReference type="RefSeq" id="WP_152431504.1">
    <property type="nucleotide sequence ID" value="NZ_CBCSDK010000014.1"/>
</dbReference>
<dbReference type="Proteomes" id="UP000326936">
    <property type="component" value="Chromosome"/>
</dbReference>
<accession>A0A5P9CPB3</accession>
<dbReference type="OrthoDB" id="5825090at2"/>
<feature type="signal peptide" evidence="1">
    <location>
        <begin position="1"/>
        <end position="24"/>
    </location>
</feature>
<evidence type="ECO:0000313" key="2">
    <source>
        <dbReference type="EMBL" id="QFT27512.1"/>
    </source>
</evidence>
<dbReference type="KEGG" id="vaq:FIV01_14020"/>
<gene>
    <name evidence="2" type="ORF">FIV01_14020</name>
</gene>
<organism evidence="2 3">
    <name type="scientific">Vibrio aquimaris</name>
    <dbReference type="NCBI Taxonomy" id="2587862"/>
    <lineage>
        <taxon>Bacteria</taxon>
        <taxon>Pseudomonadati</taxon>
        <taxon>Pseudomonadota</taxon>
        <taxon>Gammaproteobacteria</taxon>
        <taxon>Vibrionales</taxon>
        <taxon>Vibrionaceae</taxon>
        <taxon>Vibrio</taxon>
    </lineage>
</organism>
<name>A0A5P9CPB3_9VIBR</name>